<accession>A0A0U1QTF8</accession>
<sequence length="90" mass="10290">MTLFFILNTYALNAIVVGIVRNNIIIDIISVIENEMTLVFSCVKRTKNHTTTNMDVIIKDVLNRLYNVSTTPSMVVEVLYAFIFIFSISR</sequence>
<name>A0A0U1QTF8_YERP3</name>
<dbReference type="EMBL" id="CP000719">
    <property type="protein sequence ID" value="ABS45667.1"/>
    <property type="molecule type" value="Genomic_DNA"/>
</dbReference>
<protein>
    <submittedName>
        <fullName evidence="2">Uncharacterized protein</fullName>
    </submittedName>
</protein>
<keyword evidence="1" id="KW-0812">Transmembrane</keyword>
<keyword evidence="1" id="KW-0472">Membrane</keyword>
<feature type="transmembrane region" description="Helical" evidence="1">
    <location>
        <begin position="70"/>
        <end position="88"/>
    </location>
</feature>
<keyword evidence="2" id="KW-0614">Plasmid</keyword>
<geneLocation type="plasmid" evidence="3">
    <name>plasmid_153kb</name>
</geneLocation>
<dbReference type="AlphaFoldDB" id="A0A0U1QTF8"/>
<proteinExistence type="predicted"/>
<reference evidence="2 3" key="1">
    <citation type="journal article" date="2007" name="PLoS Genet.">
        <title>The complete genome sequence of Yersinia pseudotuberculosis IP31758, the causative agent of Far East scarlet-like fever.</title>
        <authorList>
            <person name="Eppinger M."/>
            <person name="Rosovitz M.J."/>
            <person name="Fricke W.F."/>
            <person name="Rasko D.A."/>
            <person name="Kokorina G."/>
            <person name="Fayolle C."/>
            <person name="Lindler L.E."/>
            <person name="Carniel E."/>
            <person name="Ravel J."/>
        </authorList>
    </citation>
    <scope>NUCLEOTIDE SEQUENCE [LARGE SCALE GENOMIC DNA]</scope>
    <source>
        <strain evidence="2 3">IP 31758</strain>
        <plasmid evidence="3">Plasmid plasmid_153kb</plasmid>
    </source>
</reference>
<keyword evidence="1" id="KW-1133">Transmembrane helix</keyword>
<dbReference type="Proteomes" id="UP000002412">
    <property type="component" value="Plasmid p_153kb"/>
</dbReference>
<evidence type="ECO:0000256" key="1">
    <source>
        <dbReference type="SAM" id="Phobius"/>
    </source>
</evidence>
<dbReference type="KEGG" id="ypi:YpsIP31758_B0069"/>
<evidence type="ECO:0000313" key="3">
    <source>
        <dbReference type="Proteomes" id="UP000002412"/>
    </source>
</evidence>
<dbReference type="HOGENOM" id="CLU_2440138_0_0_6"/>
<organism evidence="2 3">
    <name type="scientific">Yersinia pseudotuberculosis serotype O:1b (strain IP 31758)</name>
    <dbReference type="NCBI Taxonomy" id="349747"/>
    <lineage>
        <taxon>Bacteria</taxon>
        <taxon>Pseudomonadati</taxon>
        <taxon>Pseudomonadota</taxon>
        <taxon>Gammaproteobacteria</taxon>
        <taxon>Enterobacterales</taxon>
        <taxon>Yersiniaceae</taxon>
        <taxon>Yersinia</taxon>
    </lineage>
</organism>
<evidence type="ECO:0000313" key="2">
    <source>
        <dbReference type="EMBL" id="ABS45667.1"/>
    </source>
</evidence>
<gene>
    <name evidence="2" type="ordered locus">YpsIP31758_B0069</name>
</gene>